<reference evidence="1" key="1">
    <citation type="submission" date="2022-03" db="EMBL/GenBank/DDBJ databases">
        <authorList>
            <person name="Lindestad O."/>
        </authorList>
    </citation>
    <scope>NUCLEOTIDE SEQUENCE</scope>
</reference>
<proteinExistence type="predicted"/>
<evidence type="ECO:0000313" key="2">
    <source>
        <dbReference type="Proteomes" id="UP000838756"/>
    </source>
</evidence>
<dbReference type="Proteomes" id="UP000838756">
    <property type="component" value="Unassembled WGS sequence"/>
</dbReference>
<evidence type="ECO:0000313" key="1">
    <source>
        <dbReference type="EMBL" id="CAH2244611.1"/>
    </source>
</evidence>
<organism evidence="1 2">
    <name type="scientific">Pararge aegeria aegeria</name>
    <dbReference type="NCBI Taxonomy" id="348720"/>
    <lineage>
        <taxon>Eukaryota</taxon>
        <taxon>Metazoa</taxon>
        <taxon>Ecdysozoa</taxon>
        <taxon>Arthropoda</taxon>
        <taxon>Hexapoda</taxon>
        <taxon>Insecta</taxon>
        <taxon>Pterygota</taxon>
        <taxon>Neoptera</taxon>
        <taxon>Endopterygota</taxon>
        <taxon>Lepidoptera</taxon>
        <taxon>Glossata</taxon>
        <taxon>Ditrysia</taxon>
        <taxon>Papilionoidea</taxon>
        <taxon>Nymphalidae</taxon>
        <taxon>Satyrinae</taxon>
        <taxon>Satyrini</taxon>
        <taxon>Parargina</taxon>
        <taxon>Pararge</taxon>
    </lineage>
</organism>
<name>A0A8S4RZM9_9NEOP</name>
<dbReference type="EMBL" id="CAKXAJ010025836">
    <property type="protein sequence ID" value="CAH2244611.1"/>
    <property type="molecule type" value="Genomic_DNA"/>
</dbReference>
<protein>
    <submittedName>
        <fullName evidence="1">Jg11725 protein</fullName>
    </submittedName>
</protein>
<comment type="caution">
    <text evidence="1">The sequence shown here is derived from an EMBL/GenBank/DDBJ whole genome shotgun (WGS) entry which is preliminary data.</text>
</comment>
<dbReference type="AlphaFoldDB" id="A0A8S4RZM9"/>
<gene>
    <name evidence="1" type="primary">jg11725</name>
    <name evidence="1" type="ORF">PAEG_LOCUS20537</name>
</gene>
<accession>A0A8S4RZM9</accession>
<keyword evidence="2" id="KW-1185">Reference proteome</keyword>
<sequence length="117" mass="12449">MGVLQGDYCSALCDQTCPPSQKCSWSLSTWLMTLSIPQPIQRSPRPGGEGCCPGARPGAGRAAAIDVGKATAARRYRLDINSTALVRPRPPRPTPARFDAPLTLPSSTCPKLIFIAI</sequence>